<evidence type="ECO:0000313" key="1">
    <source>
        <dbReference type="EMBL" id="QNE88970.1"/>
    </source>
</evidence>
<evidence type="ECO:0000313" key="2">
    <source>
        <dbReference type="Proteomes" id="UP000515743"/>
    </source>
</evidence>
<dbReference type="AlphaFoldDB" id="A0A7G7CN04"/>
<sequence length="142" mass="15588">MTIGFLVNPDLTHRTIDFELEHAQQFLGGVANDRVAVSFQEDGSEYAALYNPEAKNKGAEPNPMASMARNNAATGNSAFLTDPTNAICGPVIFVDAEGEDISDEEIDRIKHSMRAVLNYREDQPEDYALWSAAVKNLGKLEI</sequence>
<dbReference type="KEGG" id="cik:H0194_07745"/>
<protein>
    <submittedName>
        <fullName evidence="1">Uncharacterized protein</fullName>
    </submittedName>
</protein>
<dbReference type="Proteomes" id="UP000515743">
    <property type="component" value="Chromosome"/>
</dbReference>
<name>A0A7G7CN04_9CORY</name>
<dbReference type="RefSeq" id="WP_185175356.1">
    <property type="nucleotide sequence ID" value="NZ_CP059404.1"/>
</dbReference>
<organism evidence="1 2">
    <name type="scientific">Corynebacterium incognita</name>
    <dbReference type="NCBI Taxonomy" id="2754725"/>
    <lineage>
        <taxon>Bacteria</taxon>
        <taxon>Bacillati</taxon>
        <taxon>Actinomycetota</taxon>
        <taxon>Actinomycetes</taxon>
        <taxon>Mycobacteriales</taxon>
        <taxon>Corynebacteriaceae</taxon>
        <taxon>Corynebacterium</taxon>
    </lineage>
</organism>
<keyword evidence="2" id="KW-1185">Reference proteome</keyword>
<accession>A0A7G7CN04</accession>
<reference evidence="1 2" key="1">
    <citation type="submission" date="2020-07" db="EMBL/GenBank/DDBJ databases">
        <title>Complete genome and description of Corynebacterium incognita strain Marseille-Q3630 sp. nov.</title>
        <authorList>
            <person name="Boxberger M."/>
        </authorList>
    </citation>
    <scope>NUCLEOTIDE SEQUENCE [LARGE SCALE GENOMIC DNA]</scope>
    <source>
        <strain evidence="1 2">Marseille-Q3630</strain>
    </source>
</reference>
<gene>
    <name evidence="1" type="ORF">H0194_07745</name>
</gene>
<dbReference type="EMBL" id="CP059404">
    <property type="protein sequence ID" value="QNE88970.1"/>
    <property type="molecule type" value="Genomic_DNA"/>
</dbReference>
<proteinExistence type="predicted"/>